<evidence type="ECO:0000313" key="1">
    <source>
        <dbReference type="EMBL" id="KKM22764.1"/>
    </source>
</evidence>
<proteinExistence type="predicted"/>
<sequence>MPNLQPLLEELRAVLDGKKCQGCGGKGWYIYIKCTTEEEVDTGLSMGCSACGGSGGEADLVKGTGFDPAYDGLREAIKSFLLTNPNA</sequence>
<protein>
    <submittedName>
        <fullName evidence="1">Uncharacterized protein</fullName>
    </submittedName>
</protein>
<dbReference type="AlphaFoldDB" id="A0A0F9IS81"/>
<accession>A0A0F9IS81</accession>
<dbReference type="EMBL" id="LAZR01013264">
    <property type="protein sequence ID" value="KKM22764.1"/>
    <property type="molecule type" value="Genomic_DNA"/>
</dbReference>
<reference evidence="1" key="1">
    <citation type="journal article" date="2015" name="Nature">
        <title>Complex archaea that bridge the gap between prokaryotes and eukaryotes.</title>
        <authorList>
            <person name="Spang A."/>
            <person name="Saw J.H."/>
            <person name="Jorgensen S.L."/>
            <person name="Zaremba-Niedzwiedzka K."/>
            <person name="Martijn J."/>
            <person name="Lind A.E."/>
            <person name="van Eijk R."/>
            <person name="Schleper C."/>
            <person name="Guy L."/>
            <person name="Ettema T.J."/>
        </authorList>
    </citation>
    <scope>NUCLEOTIDE SEQUENCE</scope>
</reference>
<gene>
    <name evidence="1" type="ORF">LCGC14_1622030</name>
</gene>
<comment type="caution">
    <text evidence="1">The sequence shown here is derived from an EMBL/GenBank/DDBJ whole genome shotgun (WGS) entry which is preliminary data.</text>
</comment>
<organism evidence="1">
    <name type="scientific">marine sediment metagenome</name>
    <dbReference type="NCBI Taxonomy" id="412755"/>
    <lineage>
        <taxon>unclassified sequences</taxon>
        <taxon>metagenomes</taxon>
        <taxon>ecological metagenomes</taxon>
    </lineage>
</organism>
<name>A0A0F9IS81_9ZZZZ</name>